<dbReference type="InterPro" id="IPR043128">
    <property type="entry name" value="Rev_trsase/Diguanyl_cyclase"/>
</dbReference>
<dbReference type="InterPro" id="IPR052155">
    <property type="entry name" value="Biofilm_reg_signaling"/>
</dbReference>
<dbReference type="InterPro" id="IPR000014">
    <property type="entry name" value="PAS"/>
</dbReference>
<dbReference type="InterPro" id="IPR000700">
    <property type="entry name" value="PAS-assoc_C"/>
</dbReference>
<dbReference type="Gene3D" id="3.30.450.20">
    <property type="entry name" value="PAS domain"/>
    <property type="match status" value="3"/>
</dbReference>
<dbReference type="PROSITE" id="PS50887">
    <property type="entry name" value="GGDEF"/>
    <property type="match status" value="1"/>
</dbReference>
<protein>
    <submittedName>
        <fullName evidence="4">GGDEF domain-containing protein</fullName>
    </submittedName>
</protein>
<feature type="domain" description="PAC" evidence="1">
    <location>
        <begin position="338"/>
        <end position="391"/>
    </location>
</feature>
<dbReference type="Gene3D" id="3.20.20.450">
    <property type="entry name" value="EAL domain"/>
    <property type="match status" value="1"/>
</dbReference>
<dbReference type="Pfam" id="PF12860">
    <property type="entry name" value="PAS_7"/>
    <property type="match status" value="1"/>
</dbReference>
<dbReference type="InterPro" id="IPR029787">
    <property type="entry name" value="Nucleotide_cyclase"/>
</dbReference>
<dbReference type="Pfam" id="PF00990">
    <property type="entry name" value="GGDEF"/>
    <property type="match status" value="1"/>
</dbReference>
<dbReference type="Gene3D" id="3.30.70.270">
    <property type="match status" value="1"/>
</dbReference>
<dbReference type="InterPro" id="IPR035965">
    <property type="entry name" value="PAS-like_dom_sf"/>
</dbReference>
<dbReference type="PANTHER" id="PTHR44757:SF2">
    <property type="entry name" value="BIOFILM ARCHITECTURE MAINTENANCE PROTEIN MBAA"/>
    <property type="match status" value="1"/>
</dbReference>
<dbReference type="SUPFAM" id="SSF141868">
    <property type="entry name" value="EAL domain-like"/>
    <property type="match status" value="1"/>
</dbReference>
<feature type="domain" description="PAC" evidence="1">
    <location>
        <begin position="71"/>
        <end position="124"/>
    </location>
</feature>
<dbReference type="GO" id="GO:0003824">
    <property type="term" value="F:catalytic activity"/>
    <property type="evidence" value="ECO:0007669"/>
    <property type="project" value="UniProtKB-ARBA"/>
</dbReference>
<dbReference type="Pfam" id="PF00563">
    <property type="entry name" value="EAL"/>
    <property type="match status" value="1"/>
</dbReference>
<dbReference type="AlphaFoldDB" id="A0A1W9KS72"/>
<dbReference type="InterPro" id="IPR001633">
    <property type="entry name" value="EAL_dom"/>
</dbReference>
<organism evidence="4 5">
    <name type="scientific">Rhodoferax ferrireducens</name>
    <dbReference type="NCBI Taxonomy" id="192843"/>
    <lineage>
        <taxon>Bacteria</taxon>
        <taxon>Pseudomonadati</taxon>
        <taxon>Pseudomonadota</taxon>
        <taxon>Betaproteobacteria</taxon>
        <taxon>Burkholderiales</taxon>
        <taxon>Comamonadaceae</taxon>
        <taxon>Rhodoferax</taxon>
    </lineage>
</organism>
<comment type="caution">
    <text evidence="4">The sequence shown here is derived from an EMBL/GenBank/DDBJ whole genome shotgun (WGS) entry which is preliminary data.</text>
</comment>
<dbReference type="SUPFAM" id="SSF55073">
    <property type="entry name" value="Nucleotide cyclase"/>
    <property type="match status" value="1"/>
</dbReference>
<proteinExistence type="predicted"/>
<dbReference type="Proteomes" id="UP000192505">
    <property type="component" value="Unassembled WGS sequence"/>
</dbReference>
<dbReference type="InterPro" id="IPR000160">
    <property type="entry name" value="GGDEF_dom"/>
</dbReference>
<feature type="domain" description="EAL" evidence="2">
    <location>
        <begin position="565"/>
        <end position="820"/>
    </location>
</feature>
<evidence type="ECO:0000259" key="1">
    <source>
        <dbReference type="PROSITE" id="PS50113"/>
    </source>
</evidence>
<dbReference type="EMBL" id="MTEI01000010">
    <property type="protein sequence ID" value="OQW87199.1"/>
    <property type="molecule type" value="Genomic_DNA"/>
</dbReference>
<gene>
    <name evidence="4" type="ORF">BWK72_14180</name>
</gene>
<evidence type="ECO:0000259" key="3">
    <source>
        <dbReference type="PROSITE" id="PS50887"/>
    </source>
</evidence>
<evidence type="ECO:0000313" key="5">
    <source>
        <dbReference type="Proteomes" id="UP000192505"/>
    </source>
</evidence>
<dbReference type="SUPFAM" id="SSF55785">
    <property type="entry name" value="PYP-like sensor domain (PAS domain)"/>
    <property type="match status" value="3"/>
</dbReference>
<dbReference type="InterPro" id="IPR001610">
    <property type="entry name" value="PAC"/>
</dbReference>
<dbReference type="CDD" id="cd01949">
    <property type="entry name" value="GGDEF"/>
    <property type="match status" value="1"/>
</dbReference>
<dbReference type="Pfam" id="PF08447">
    <property type="entry name" value="PAS_3"/>
    <property type="match status" value="2"/>
</dbReference>
<dbReference type="InterPro" id="IPR013655">
    <property type="entry name" value="PAS_fold_3"/>
</dbReference>
<sequence>MALEGSGAGIWDWNLVTGAQTHSARWEQMLGYSGHELNGGYEEFASRIHPDDIAPMEAAALAYWQGRAPHYALDLRLRCKDGSWKWIATRGTIVAHSADGQPLRMVGTHFDVSSRKAAEQELAQLNAALHEKSSLLQTTLDHISQGILLLDASKHIIGFNPRVCELLNVPGEFLAARPTLGQLSALQHSQGDFGPGASRVVAHARDYVNGDGMGDPPAHYVRETPGGRMLEVKSKLLEDGSMVRTFADVTDYIVAKEALHANEERWKLALESTGDGVWDWHLPSGQEFFSKSLLAMYGLDAHDISTNATELDQRTHPDDMAQMHQARQAHFDGLTPSYVNEHRVRCKDGSWKWILTRGMVISRDAQGQPLRMIGTHTDISKRKAAEATIWKQAHFDNMTGLPNRRLMRERLAQELKKCRRDGLQLALLFIDLDRFKEVNDTLGHDRGDLLLIEAARRISSCLREVDTVARMGGDEFMVIVTELPHVADLEVVLQKLLAALGAVFQLGLDQVFISASIGVTVYPGDAHEIEDLLKNADQALYVAKGAGRNRFSFFTPALQEAAQWRAQLTRDLRVALAQDQFRVVYQPIVTLATGTIHKAEALVRWQHPTRGLISPAEFIPVAESSGLIVALGEWVFQQAADQVQVWRRVLHPQFQISVNKSPVQFENPDPQATPWIEQLRARGLGGDSIVVEITEGLLLSTSEGVVAQLLAMSDDGIGVSLDDFGTGYSSLAYLQKFDIDFIKIDQSFVRQLVPRSTDLALCQAIIVMAHALGMQVIAEGIETEQQRALLAAAGCDYGQGYLFSRPVPAADFEWVHSQLTTHTVAVDWSI</sequence>
<dbReference type="InterPro" id="IPR035919">
    <property type="entry name" value="EAL_sf"/>
</dbReference>
<reference evidence="4 5" key="1">
    <citation type="submission" date="2017-01" db="EMBL/GenBank/DDBJ databases">
        <title>Novel large sulfur bacteria in the metagenomes of groundwater-fed chemosynthetic microbial mats in the Lake Huron basin.</title>
        <authorList>
            <person name="Sharrar A.M."/>
            <person name="Flood B.E."/>
            <person name="Bailey J.V."/>
            <person name="Jones D.S."/>
            <person name="Biddanda B."/>
            <person name="Ruberg S.A."/>
            <person name="Marcus D.N."/>
            <person name="Dick G.J."/>
        </authorList>
    </citation>
    <scope>NUCLEOTIDE SEQUENCE [LARGE SCALE GENOMIC DNA]</scope>
    <source>
        <strain evidence="4">A7</strain>
    </source>
</reference>
<dbReference type="PANTHER" id="PTHR44757">
    <property type="entry name" value="DIGUANYLATE CYCLASE DGCP"/>
    <property type="match status" value="1"/>
</dbReference>
<evidence type="ECO:0000313" key="4">
    <source>
        <dbReference type="EMBL" id="OQW87199.1"/>
    </source>
</evidence>
<dbReference type="NCBIfam" id="TIGR00254">
    <property type="entry name" value="GGDEF"/>
    <property type="match status" value="1"/>
</dbReference>
<dbReference type="FunFam" id="3.30.70.270:FF:000001">
    <property type="entry name" value="Diguanylate cyclase domain protein"/>
    <property type="match status" value="1"/>
</dbReference>
<dbReference type="NCBIfam" id="TIGR00229">
    <property type="entry name" value="sensory_box"/>
    <property type="match status" value="2"/>
</dbReference>
<dbReference type="PROSITE" id="PS50883">
    <property type="entry name" value="EAL"/>
    <property type="match status" value="1"/>
</dbReference>
<dbReference type="SMART" id="SM00086">
    <property type="entry name" value="PAC"/>
    <property type="match status" value="2"/>
</dbReference>
<name>A0A1W9KS72_9BURK</name>
<dbReference type="SMART" id="SM00091">
    <property type="entry name" value="PAS"/>
    <property type="match status" value="3"/>
</dbReference>
<dbReference type="PROSITE" id="PS50113">
    <property type="entry name" value="PAC"/>
    <property type="match status" value="2"/>
</dbReference>
<dbReference type="CDD" id="cd01948">
    <property type="entry name" value="EAL"/>
    <property type="match status" value="1"/>
</dbReference>
<dbReference type="SMART" id="SM00052">
    <property type="entry name" value="EAL"/>
    <property type="match status" value="1"/>
</dbReference>
<dbReference type="CDD" id="cd00130">
    <property type="entry name" value="PAS"/>
    <property type="match status" value="2"/>
</dbReference>
<dbReference type="SMART" id="SM00267">
    <property type="entry name" value="GGDEF"/>
    <property type="match status" value="1"/>
</dbReference>
<accession>A0A1W9KS72</accession>
<evidence type="ECO:0000259" key="2">
    <source>
        <dbReference type="PROSITE" id="PS50883"/>
    </source>
</evidence>
<feature type="domain" description="GGDEF" evidence="3">
    <location>
        <begin position="423"/>
        <end position="556"/>
    </location>
</feature>